<sequence length="219" mass="23377">MDHSIDAFLPDCNYGFNYLLLCDRVVRIDPRLRCSEDSLIALLYYDGVHDLLDEAHMGVYLGPFDNSLVSDLSEGLLIHLLLLGGDALPLGLLLLANSGLVLRDLLAAALTAPARALARAEVVLPLVAFLARDNDGGHASRSDNADAATLLLGLAAHSLHNLDAVVANAVPGVSELPESDLTSVTWLLGCLILLLMLIFSSTLLLESLLVTALLYSVLK</sequence>
<name>A0A7S3MRE5_9SPIT</name>
<reference evidence="2" key="1">
    <citation type="submission" date="2021-01" db="EMBL/GenBank/DDBJ databases">
        <authorList>
            <person name="Corre E."/>
            <person name="Pelletier E."/>
            <person name="Niang G."/>
            <person name="Scheremetjew M."/>
            <person name="Finn R."/>
            <person name="Kale V."/>
            <person name="Holt S."/>
            <person name="Cochrane G."/>
            <person name="Meng A."/>
            <person name="Brown T."/>
            <person name="Cohen L."/>
        </authorList>
    </citation>
    <scope>NUCLEOTIDE SEQUENCE</scope>
    <source>
        <strain evidence="2">Fehren 1</strain>
    </source>
</reference>
<keyword evidence="1" id="KW-0812">Transmembrane</keyword>
<dbReference type="AlphaFoldDB" id="A0A7S3MRE5"/>
<keyword evidence="1" id="KW-0472">Membrane</keyword>
<dbReference type="EMBL" id="HBIE01038010">
    <property type="protein sequence ID" value="CAE0316743.1"/>
    <property type="molecule type" value="Transcribed_RNA"/>
</dbReference>
<proteinExistence type="predicted"/>
<protein>
    <submittedName>
        <fullName evidence="2">Uncharacterized protein</fullName>
    </submittedName>
</protein>
<evidence type="ECO:0000313" key="2">
    <source>
        <dbReference type="EMBL" id="CAE0316743.1"/>
    </source>
</evidence>
<evidence type="ECO:0000256" key="1">
    <source>
        <dbReference type="SAM" id="Phobius"/>
    </source>
</evidence>
<gene>
    <name evidence="2" type="ORF">FEHR0123_LOCUS11682</name>
</gene>
<feature type="transmembrane region" description="Helical" evidence="1">
    <location>
        <begin position="186"/>
        <end position="215"/>
    </location>
</feature>
<keyword evidence="1" id="KW-1133">Transmembrane helix</keyword>
<accession>A0A7S3MRE5</accession>
<organism evidence="2">
    <name type="scientific">Favella ehrenbergii</name>
    <dbReference type="NCBI Taxonomy" id="182087"/>
    <lineage>
        <taxon>Eukaryota</taxon>
        <taxon>Sar</taxon>
        <taxon>Alveolata</taxon>
        <taxon>Ciliophora</taxon>
        <taxon>Intramacronucleata</taxon>
        <taxon>Spirotrichea</taxon>
        <taxon>Choreotrichia</taxon>
        <taxon>Tintinnida</taxon>
        <taxon>Xystonellidae</taxon>
        <taxon>Favella</taxon>
    </lineage>
</organism>